<keyword evidence="4" id="KW-1133">Transmembrane helix</keyword>
<feature type="transmembrane region" description="Helical" evidence="4">
    <location>
        <begin position="6"/>
        <end position="24"/>
    </location>
</feature>
<dbReference type="SUPFAM" id="SSF51905">
    <property type="entry name" value="FAD/NAD(P)-binding domain"/>
    <property type="match status" value="1"/>
</dbReference>
<sequence length="320" mass="33812">MTDQYDVVIIGAGPAGLAAGLSLVRARRRTLMIDSNRPRNAATLRSHGFITRDGVSPLELRKIGRGEFEGYPAAQFHTALALSVTATNVDEISGDLSFHESRFRVVTRGLRGEASRDVSARTVLIATGLLETLPALPSIRAWYGTNVHSCIDCDGYEKADAALALIGESDDLAERALLISQWTSDLIVFTNAVGTVTAADEAALLRRGIRVDRRPIADVVGERGAMTGVLLADGEVIAREGGFVRPGWAPAIDYLDASVLGQLERDRDGLVVVDDQGRTSIAGLYAAGDSTPPGAEQLMVAAGLGARAAAAINRDLIGPL</sequence>
<gene>
    <name evidence="6" type="ORF">HNR05_001348</name>
</gene>
<evidence type="ECO:0000313" key="6">
    <source>
        <dbReference type="EMBL" id="NYJ19557.1"/>
    </source>
</evidence>
<evidence type="ECO:0000259" key="5">
    <source>
        <dbReference type="Pfam" id="PF07992"/>
    </source>
</evidence>
<organism evidence="6 7">
    <name type="scientific">Glaciibacter psychrotolerans</name>
    <dbReference type="NCBI Taxonomy" id="670054"/>
    <lineage>
        <taxon>Bacteria</taxon>
        <taxon>Bacillati</taxon>
        <taxon>Actinomycetota</taxon>
        <taxon>Actinomycetes</taxon>
        <taxon>Micrococcales</taxon>
        <taxon>Microbacteriaceae</taxon>
        <taxon>Glaciibacter</taxon>
    </lineage>
</organism>
<dbReference type="Pfam" id="PF07992">
    <property type="entry name" value="Pyr_redox_2"/>
    <property type="match status" value="1"/>
</dbReference>
<dbReference type="Proteomes" id="UP000537260">
    <property type="component" value="Unassembled WGS sequence"/>
</dbReference>
<evidence type="ECO:0000256" key="4">
    <source>
        <dbReference type="SAM" id="Phobius"/>
    </source>
</evidence>
<dbReference type="InterPro" id="IPR050097">
    <property type="entry name" value="Ferredoxin-NADP_redctase_2"/>
</dbReference>
<comment type="caution">
    <text evidence="6">The sequence shown here is derived from an EMBL/GenBank/DDBJ whole genome shotgun (WGS) entry which is preliminary data.</text>
</comment>
<dbReference type="GO" id="GO:0004791">
    <property type="term" value="F:thioredoxin-disulfide reductase (NADPH) activity"/>
    <property type="evidence" value="ECO:0007669"/>
    <property type="project" value="UniProtKB-EC"/>
</dbReference>
<dbReference type="PRINTS" id="PR00368">
    <property type="entry name" value="FADPNR"/>
</dbReference>
<feature type="domain" description="FAD/NAD(P)-binding" evidence="5">
    <location>
        <begin position="5"/>
        <end position="302"/>
    </location>
</feature>
<keyword evidence="2" id="KW-0560">Oxidoreductase</keyword>
<evidence type="ECO:0000256" key="2">
    <source>
        <dbReference type="ARBA" id="ARBA00023002"/>
    </source>
</evidence>
<keyword evidence="7" id="KW-1185">Reference proteome</keyword>
<keyword evidence="1" id="KW-0285">Flavoprotein</keyword>
<name>A0A7Z0EDC4_9MICO</name>
<keyword evidence="4" id="KW-0812">Transmembrane</keyword>
<evidence type="ECO:0000256" key="3">
    <source>
        <dbReference type="ARBA" id="ARBA00048132"/>
    </source>
</evidence>
<protein>
    <submittedName>
        <fullName evidence="6">Thioredoxin reductase</fullName>
    </submittedName>
</protein>
<dbReference type="PRINTS" id="PR00469">
    <property type="entry name" value="PNDRDTASEII"/>
</dbReference>
<proteinExistence type="predicted"/>
<dbReference type="EMBL" id="JACCFM010000001">
    <property type="protein sequence ID" value="NYJ19557.1"/>
    <property type="molecule type" value="Genomic_DNA"/>
</dbReference>
<dbReference type="PANTHER" id="PTHR48105">
    <property type="entry name" value="THIOREDOXIN REDUCTASE 1-RELATED-RELATED"/>
    <property type="match status" value="1"/>
</dbReference>
<dbReference type="AlphaFoldDB" id="A0A7Z0EDC4"/>
<comment type="catalytic activity">
    <reaction evidence="3">
        <text>[thioredoxin]-dithiol + NADP(+) = [thioredoxin]-disulfide + NADPH + H(+)</text>
        <dbReference type="Rhea" id="RHEA:20345"/>
        <dbReference type="Rhea" id="RHEA-COMP:10698"/>
        <dbReference type="Rhea" id="RHEA-COMP:10700"/>
        <dbReference type="ChEBI" id="CHEBI:15378"/>
        <dbReference type="ChEBI" id="CHEBI:29950"/>
        <dbReference type="ChEBI" id="CHEBI:50058"/>
        <dbReference type="ChEBI" id="CHEBI:57783"/>
        <dbReference type="ChEBI" id="CHEBI:58349"/>
        <dbReference type="EC" id="1.8.1.9"/>
    </reaction>
</comment>
<dbReference type="Gene3D" id="3.50.50.60">
    <property type="entry name" value="FAD/NAD(P)-binding domain"/>
    <property type="match status" value="2"/>
</dbReference>
<evidence type="ECO:0000256" key="1">
    <source>
        <dbReference type="ARBA" id="ARBA00022630"/>
    </source>
</evidence>
<evidence type="ECO:0000313" key="7">
    <source>
        <dbReference type="Proteomes" id="UP000537260"/>
    </source>
</evidence>
<dbReference type="InterPro" id="IPR036188">
    <property type="entry name" value="FAD/NAD-bd_sf"/>
</dbReference>
<accession>A0A7Z0EDC4</accession>
<dbReference type="RefSeq" id="WP_179578302.1">
    <property type="nucleotide sequence ID" value="NZ_JACCFM010000001.1"/>
</dbReference>
<dbReference type="InterPro" id="IPR023753">
    <property type="entry name" value="FAD/NAD-binding_dom"/>
</dbReference>
<keyword evidence="4" id="KW-0472">Membrane</keyword>
<reference evidence="6 7" key="1">
    <citation type="submission" date="2020-07" db="EMBL/GenBank/DDBJ databases">
        <title>Sequencing the genomes of 1000 actinobacteria strains.</title>
        <authorList>
            <person name="Klenk H.-P."/>
        </authorList>
    </citation>
    <scope>NUCLEOTIDE SEQUENCE [LARGE SCALE GENOMIC DNA]</scope>
    <source>
        <strain evidence="6 7">LI1</strain>
    </source>
</reference>